<sequence>MKKLFTIFLIFVTCGVTAAQDLDSAMKIPVDTTYWLKEIGGGLNINQASFSSNWTGGGVNSIAFSATLLGRANYAKEKWSWDNTLDLIYGIVKNEDEDGRKSNDRIFIDSKVGYAIGKNWNVYFGVNFLSQFAPGYDFDEDPRLLISKFLNPGYLTTSLGFEYKPNPEFSLRLSPFAPRFTFVTDTDLYLNVEENYGVDIGETVRQEWLAFNIQADWNKKISENLALTMRYMMYANLETLAFDTIDHRLDFGLTAKITNAVNVSLTSLTIYDIDQDEKIQFSQGLSIGLAFKRGNFPEKK</sequence>
<evidence type="ECO:0000313" key="3">
    <source>
        <dbReference type="Proteomes" id="UP000664698"/>
    </source>
</evidence>
<reference evidence="2 3" key="1">
    <citation type="submission" date="2021-03" db="EMBL/GenBank/DDBJ databases">
        <title>novel species isolated from a fishpond in China.</title>
        <authorList>
            <person name="Lu H."/>
            <person name="Cai Z."/>
        </authorList>
    </citation>
    <scope>NUCLEOTIDE SEQUENCE [LARGE SCALE GENOMIC DNA]</scope>
    <source>
        <strain evidence="2 3">JCM 31546</strain>
    </source>
</reference>
<dbReference type="RefSeq" id="WP_206568789.1">
    <property type="nucleotide sequence ID" value="NZ_JAFKCW010000002.1"/>
</dbReference>
<keyword evidence="1" id="KW-0732">Signal</keyword>
<evidence type="ECO:0000256" key="1">
    <source>
        <dbReference type="SAM" id="SignalP"/>
    </source>
</evidence>
<name>A0ABS3BNB2_9BACT</name>
<gene>
    <name evidence="2" type="ORF">J0A67_08010</name>
</gene>
<accession>A0ABS3BNB2</accession>
<dbReference type="Pfam" id="PF11276">
    <property type="entry name" value="DUF3078"/>
    <property type="match status" value="1"/>
</dbReference>
<protein>
    <submittedName>
        <fullName evidence="2">DUF3078 domain-containing protein</fullName>
    </submittedName>
</protein>
<dbReference type="InterPro" id="IPR021428">
    <property type="entry name" value="DUF3078"/>
</dbReference>
<dbReference type="EMBL" id="JAFKCW010000002">
    <property type="protein sequence ID" value="MBN7800800.1"/>
    <property type="molecule type" value="Genomic_DNA"/>
</dbReference>
<dbReference type="Proteomes" id="UP000664698">
    <property type="component" value="Unassembled WGS sequence"/>
</dbReference>
<comment type="caution">
    <text evidence="2">The sequence shown here is derived from an EMBL/GenBank/DDBJ whole genome shotgun (WGS) entry which is preliminary data.</text>
</comment>
<organism evidence="2 3">
    <name type="scientific">Algoriphagus aestuariicola</name>
    <dbReference type="NCBI Taxonomy" id="1852016"/>
    <lineage>
        <taxon>Bacteria</taxon>
        <taxon>Pseudomonadati</taxon>
        <taxon>Bacteroidota</taxon>
        <taxon>Cytophagia</taxon>
        <taxon>Cytophagales</taxon>
        <taxon>Cyclobacteriaceae</taxon>
        <taxon>Algoriphagus</taxon>
    </lineage>
</organism>
<keyword evidence="3" id="KW-1185">Reference proteome</keyword>
<feature type="signal peptide" evidence="1">
    <location>
        <begin position="1"/>
        <end position="18"/>
    </location>
</feature>
<evidence type="ECO:0000313" key="2">
    <source>
        <dbReference type="EMBL" id="MBN7800800.1"/>
    </source>
</evidence>
<feature type="chain" id="PRO_5045836279" evidence="1">
    <location>
        <begin position="19"/>
        <end position="300"/>
    </location>
</feature>
<proteinExistence type="predicted"/>